<accession>B8AJH0</accession>
<dbReference type="AlphaFoldDB" id="B8AJH0"/>
<evidence type="ECO:0000313" key="2">
    <source>
        <dbReference type="Proteomes" id="UP000007015"/>
    </source>
</evidence>
<protein>
    <submittedName>
        <fullName evidence="1">Uncharacterized protein</fullName>
    </submittedName>
</protein>
<evidence type="ECO:0000313" key="1">
    <source>
        <dbReference type="EMBL" id="EEC74100.1"/>
    </source>
</evidence>
<name>B8AJH0_ORYSI</name>
<dbReference type="HOGENOM" id="CLU_2150043_0_0_1"/>
<proteinExistence type="predicted"/>
<gene>
    <name evidence="1" type="ORF">OsI_09148</name>
</gene>
<dbReference type="Gramene" id="BGIOSGA005498-TA">
    <property type="protein sequence ID" value="BGIOSGA005498-PA"/>
    <property type="gene ID" value="BGIOSGA005498"/>
</dbReference>
<keyword evidence="2" id="KW-1185">Reference proteome</keyword>
<organism evidence="1 2">
    <name type="scientific">Oryza sativa subsp. indica</name>
    <name type="common">Rice</name>
    <dbReference type="NCBI Taxonomy" id="39946"/>
    <lineage>
        <taxon>Eukaryota</taxon>
        <taxon>Viridiplantae</taxon>
        <taxon>Streptophyta</taxon>
        <taxon>Embryophyta</taxon>
        <taxon>Tracheophyta</taxon>
        <taxon>Spermatophyta</taxon>
        <taxon>Magnoliopsida</taxon>
        <taxon>Liliopsida</taxon>
        <taxon>Poales</taxon>
        <taxon>Poaceae</taxon>
        <taxon>BOP clade</taxon>
        <taxon>Oryzoideae</taxon>
        <taxon>Oryzeae</taxon>
        <taxon>Oryzinae</taxon>
        <taxon>Oryza</taxon>
        <taxon>Oryza sativa</taxon>
    </lineage>
</organism>
<sequence>MTDQHPCFGLHGFNANCTAIAAGPLRQCQALSALASMRLNDPLLRLLPFGPSPLLPCLAHSLQRMHASIMYSTALDTSLSSLQLQPSKPALAVCRETVSAGQHRDSLRLKYR</sequence>
<dbReference type="EMBL" id="CM000127">
    <property type="protein sequence ID" value="EEC74100.1"/>
    <property type="molecule type" value="Genomic_DNA"/>
</dbReference>
<dbReference type="Proteomes" id="UP000007015">
    <property type="component" value="Chromosome 2"/>
</dbReference>
<reference evidence="1 2" key="1">
    <citation type="journal article" date="2005" name="PLoS Biol.">
        <title>The genomes of Oryza sativa: a history of duplications.</title>
        <authorList>
            <person name="Yu J."/>
            <person name="Wang J."/>
            <person name="Lin W."/>
            <person name="Li S."/>
            <person name="Li H."/>
            <person name="Zhou J."/>
            <person name="Ni P."/>
            <person name="Dong W."/>
            <person name="Hu S."/>
            <person name="Zeng C."/>
            <person name="Zhang J."/>
            <person name="Zhang Y."/>
            <person name="Li R."/>
            <person name="Xu Z."/>
            <person name="Li S."/>
            <person name="Li X."/>
            <person name="Zheng H."/>
            <person name="Cong L."/>
            <person name="Lin L."/>
            <person name="Yin J."/>
            <person name="Geng J."/>
            <person name="Li G."/>
            <person name="Shi J."/>
            <person name="Liu J."/>
            <person name="Lv H."/>
            <person name="Li J."/>
            <person name="Wang J."/>
            <person name="Deng Y."/>
            <person name="Ran L."/>
            <person name="Shi X."/>
            <person name="Wang X."/>
            <person name="Wu Q."/>
            <person name="Li C."/>
            <person name="Ren X."/>
            <person name="Wang J."/>
            <person name="Wang X."/>
            <person name="Li D."/>
            <person name="Liu D."/>
            <person name="Zhang X."/>
            <person name="Ji Z."/>
            <person name="Zhao W."/>
            <person name="Sun Y."/>
            <person name="Zhang Z."/>
            <person name="Bao J."/>
            <person name="Han Y."/>
            <person name="Dong L."/>
            <person name="Ji J."/>
            <person name="Chen P."/>
            <person name="Wu S."/>
            <person name="Liu J."/>
            <person name="Xiao Y."/>
            <person name="Bu D."/>
            <person name="Tan J."/>
            <person name="Yang L."/>
            <person name="Ye C."/>
            <person name="Zhang J."/>
            <person name="Xu J."/>
            <person name="Zhou Y."/>
            <person name="Yu Y."/>
            <person name="Zhang B."/>
            <person name="Zhuang S."/>
            <person name="Wei H."/>
            <person name="Liu B."/>
            <person name="Lei M."/>
            <person name="Yu H."/>
            <person name="Li Y."/>
            <person name="Xu H."/>
            <person name="Wei S."/>
            <person name="He X."/>
            <person name="Fang L."/>
            <person name="Zhang Z."/>
            <person name="Zhang Y."/>
            <person name="Huang X."/>
            <person name="Su Z."/>
            <person name="Tong W."/>
            <person name="Li J."/>
            <person name="Tong Z."/>
            <person name="Li S."/>
            <person name="Ye J."/>
            <person name="Wang L."/>
            <person name="Fang L."/>
            <person name="Lei T."/>
            <person name="Chen C."/>
            <person name="Chen H."/>
            <person name="Xu Z."/>
            <person name="Li H."/>
            <person name="Huang H."/>
            <person name="Zhang F."/>
            <person name="Xu H."/>
            <person name="Li N."/>
            <person name="Zhao C."/>
            <person name="Li S."/>
            <person name="Dong L."/>
            <person name="Huang Y."/>
            <person name="Li L."/>
            <person name="Xi Y."/>
            <person name="Qi Q."/>
            <person name="Li W."/>
            <person name="Zhang B."/>
            <person name="Hu W."/>
            <person name="Zhang Y."/>
            <person name="Tian X."/>
            <person name="Jiao Y."/>
            <person name="Liang X."/>
            <person name="Jin J."/>
            <person name="Gao L."/>
            <person name="Zheng W."/>
            <person name="Hao B."/>
            <person name="Liu S."/>
            <person name="Wang W."/>
            <person name="Yuan L."/>
            <person name="Cao M."/>
            <person name="McDermott J."/>
            <person name="Samudrala R."/>
            <person name="Wang J."/>
            <person name="Wong G.K."/>
            <person name="Yang H."/>
        </authorList>
    </citation>
    <scope>NUCLEOTIDE SEQUENCE [LARGE SCALE GENOMIC DNA]</scope>
    <source>
        <strain evidence="2">cv. 93-11</strain>
    </source>
</reference>